<dbReference type="EMBL" id="JBGCUO010000001">
    <property type="protein sequence ID" value="MEY1662627.1"/>
    <property type="molecule type" value="Genomic_DNA"/>
</dbReference>
<reference evidence="4 5" key="1">
    <citation type="submission" date="2024-07" db="EMBL/GenBank/DDBJ databases">
        <authorList>
            <person name="Ren Q."/>
        </authorList>
    </citation>
    <scope>NUCLEOTIDE SEQUENCE [LARGE SCALE GENOMIC DNA]</scope>
    <source>
        <strain evidence="4 5">REN37</strain>
    </source>
</reference>
<accession>A0ABV4AIF6</accession>
<keyword evidence="5" id="KW-1185">Reference proteome</keyword>
<sequence length="255" mass="28045">MPSPLYADLSGYYDLMCDGIDYAAQCAQALRVLSVFGESGGHACLDLACGTGRHLALLHQAGMACSGLDYSAAMLAQAAQRCPEARLLCADFSGLQADTEYDLITCFLYSLHYSHPVSALRDTLARLYRALRPGGVLLFDCVDMRGIDGRDAVSEARCAEGELRFRSGWRYGGSGETLTLAVQIELQSARQPLQQWQEAHAMTALTFPQLALWLAAVGFEVEWLERDFEVLLPLRANRYNALCVARRPSTDIHSK</sequence>
<dbReference type="CDD" id="cd02440">
    <property type="entry name" value="AdoMet_MTases"/>
    <property type="match status" value="1"/>
</dbReference>
<dbReference type="Pfam" id="PF13649">
    <property type="entry name" value="Methyltransf_25"/>
    <property type="match status" value="1"/>
</dbReference>
<dbReference type="Gene3D" id="2.20.130.10">
    <property type="entry name" value="CAC2371-like domains"/>
    <property type="match status" value="1"/>
</dbReference>
<evidence type="ECO:0000259" key="3">
    <source>
        <dbReference type="Pfam" id="PF13649"/>
    </source>
</evidence>
<evidence type="ECO:0000256" key="2">
    <source>
        <dbReference type="ARBA" id="ARBA00022679"/>
    </source>
</evidence>
<dbReference type="Gene3D" id="3.40.50.150">
    <property type="entry name" value="Vaccinia Virus protein VP39"/>
    <property type="match status" value="1"/>
</dbReference>
<feature type="domain" description="Methyltransferase" evidence="3">
    <location>
        <begin position="45"/>
        <end position="135"/>
    </location>
</feature>
<organism evidence="4 5">
    <name type="scientific">Isoalcanivorax beigongshangi</name>
    <dbReference type="NCBI Taxonomy" id="3238810"/>
    <lineage>
        <taxon>Bacteria</taxon>
        <taxon>Pseudomonadati</taxon>
        <taxon>Pseudomonadota</taxon>
        <taxon>Gammaproteobacteria</taxon>
        <taxon>Oceanospirillales</taxon>
        <taxon>Alcanivoracaceae</taxon>
        <taxon>Isoalcanivorax</taxon>
    </lineage>
</organism>
<proteinExistence type="predicted"/>
<comment type="caution">
    <text evidence="4">The sequence shown here is derived from an EMBL/GenBank/DDBJ whole genome shotgun (WGS) entry which is preliminary data.</text>
</comment>
<evidence type="ECO:0000313" key="4">
    <source>
        <dbReference type="EMBL" id="MEY1662627.1"/>
    </source>
</evidence>
<dbReference type="PANTHER" id="PTHR43861:SF1">
    <property type="entry name" value="TRANS-ACONITATE 2-METHYLTRANSFERASE"/>
    <property type="match status" value="1"/>
</dbReference>
<gene>
    <name evidence="4" type="ORF">AB5I84_10750</name>
</gene>
<dbReference type="RefSeq" id="WP_369455858.1">
    <property type="nucleotide sequence ID" value="NZ_JBGCUO010000001.1"/>
</dbReference>
<dbReference type="InterPro" id="IPR029063">
    <property type="entry name" value="SAM-dependent_MTases_sf"/>
</dbReference>
<keyword evidence="1 4" id="KW-0489">Methyltransferase</keyword>
<name>A0ABV4AIF6_9GAMM</name>
<keyword evidence="2" id="KW-0808">Transferase</keyword>
<dbReference type="InterPro" id="IPR041698">
    <property type="entry name" value="Methyltransf_25"/>
</dbReference>
<dbReference type="Proteomes" id="UP001562065">
    <property type="component" value="Unassembled WGS sequence"/>
</dbReference>
<dbReference type="PANTHER" id="PTHR43861">
    <property type="entry name" value="TRANS-ACONITATE 2-METHYLTRANSFERASE-RELATED"/>
    <property type="match status" value="1"/>
</dbReference>
<dbReference type="SUPFAM" id="SSF53335">
    <property type="entry name" value="S-adenosyl-L-methionine-dependent methyltransferases"/>
    <property type="match status" value="1"/>
</dbReference>
<evidence type="ECO:0000313" key="5">
    <source>
        <dbReference type="Proteomes" id="UP001562065"/>
    </source>
</evidence>
<evidence type="ECO:0000256" key="1">
    <source>
        <dbReference type="ARBA" id="ARBA00022603"/>
    </source>
</evidence>
<dbReference type="GO" id="GO:0032259">
    <property type="term" value="P:methylation"/>
    <property type="evidence" value="ECO:0007669"/>
    <property type="project" value="UniProtKB-KW"/>
</dbReference>
<protein>
    <submittedName>
        <fullName evidence="4">Class I SAM-dependent methyltransferase</fullName>
    </submittedName>
</protein>
<dbReference type="GO" id="GO:0008168">
    <property type="term" value="F:methyltransferase activity"/>
    <property type="evidence" value="ECO:0007669"/>
    <property type="project" value="UniProtKB-KW"/>
</dbReference>